<gene>
    <name evidence="2" type="ORF">C5Y83_10460</name>
</gene>
<evidence type="ECO:0000313" key="3">
    <source>
        <dbReference type="Proteomes" id="UP000238322"/>
    </source>
</evidence>
<dbReference type="SMART" id="SM00564">
    <property type="entry name" value="PQQ"/>
    <property type="match status" value="4"/>
</dbReference>
<dbReference type="PANTHER" id="PTHR34512:SF30">
    <property type="entry name" value="OUTER MEMBRANE PROTEIN ASSEMBLY FACTOR BAMB"/>
    <property type="match status" value="1"/>
</dbReference>
<accession>A0A2S8FVY9</accession>
<protein>
    <submittedName>
        <fullName evidence="2">Serine/threonine protein kinase</fullName>
    </submittedName>
</protein>
<keyword evidence="2" id="KW-0418">Kinase</keyword>
<dbReference type="Proteomes" id="UP000238322">
    <property type="component" value="Unassembled WGS sequence"/>
</dbReference>
<organism evidence="2 3">
    <name type="scientific">Blastopirellula marina</name>
    <dbReference type="NCBI Taxonomy" id="124"/>
    <lineage>
        <taxon>Bacteria</taxon>
        <taxon>Pseudomonadati</taxon>
        <taxon>Planctomycetota</taxon>
        <taxon>Planctomycetia</taxon>
        <taxon>Pirellulales</taxon>
        <taxon>Pirellulaceae</taxon>
        <taxon>Blastopirellula</taxon>
    </lineage>
</organism>
<name>A0A2S8FVY9_9BACT</name>
<dbReference type="Pfam" id="PF13360">
    <property type="entry name" value="PQQ_2"/>
    <property type="match status" value="1"/>
</dbReference>
<keyword evidence="2" id="KW-0723">Serine/threonine-protein kinase</keyword>
<feature type="domain" description="Pyrrolo-quinoline quinone repeat" evidence="1">
    <location>
        <begin position="176"/>
        <end position="337"/>
    </location>
</feature>
<keyword evidence="2" id="KW-0808">Transferase</keyword>
<proteinExistence type="predicted"/>
<evidence type="ECO:0000313" key="2">
    <source>
        <dbReference type="EMBL" id="PQO36323.1"/>
    </source>
</evidence>
<dbReference type="InterPro" id="IPR018391">
    <property type="entry name" value="PQQ_b-propeller_rpt"/>
</dbReference>
<reference evidence="2 3" key="1">
    <citation type="submission" date="2018-02" db="EMBL/GenBank/DDBJ databases">
        <title>Comparative genomes isolates from brazilian mangrove.</title>
        <authorList>
            <person name="Araujo J.E."/>
            <person name="Taketani R.G."/>
            <person name="Silva M.C.P."/>
            <person name="Loureco M.V."/>
            <person name="Andreote F.D."/>
        </authorList>
    </citation>
    <scope>NUCLEOTIDE SEQUENCE [LARGE SCALE GENOMIC DNA]</scope>
    <source>
        <strain evidence="2 3">Hex-1 MGV</strain>
    </source>
</reference>
<dbReference type="InterPro" id="IPR015943">
    <property type="entry name" value="WD40/YVTN_repeat-like_dom_sf"/>
</dbReference>
<dbReference type="PANTHER" id="PTHR34512">
    <property type="entry name" value="CELL SURFACE PROTEIN"/>
    <property type="match status" value="1"/>
</dbReference>
<dbReference type="AlphaFoldDB" id="A0A2S8FVY9"/>
<sequence length="524" mass="55624">MRFNLNSISAPASLLCQHSGVLPATGRLSDLLRPVLAFHLRPPCFLPPILGSFVRLVHWHLALPAPPSDRLRTPAQGFKSMNTIRLTSFAFSLVMLCGLSVTVSAAELTSGSGWPTFQNGGQCVITGAALPQEWSADANLAWKAKIEGYGQSTPIVSGGQIVVTSTSGPNKEAYFVTSLNLASGEKLWQVELKNPSPVENTSYVSRAAPTGVADAAGFVTYFEGGLVVALDAQGEIRWQRNLIEDYGPITSRHGLASSLEQNDEHVFVWVERSEEPYLAALNKSNGETAWKVDGLGSTSWSSPRLIPVGETTQLICSASGKIAGFDPATGDRLWDFDQIANNTTCTPIPVGNGRFLIGASDGRGEEAAQTDGTSNGVIEIVKQDDGTFKADFAWQAAKAKSSFGSPIVAEGTAYFVNRGGVLFGVDLETGKQKSTARLPIGGIWATPLSQGNLLYLFGSKGTTSVIDMTSGDSVAENELFASAPAEEGRPARGGETLYSAVAVPPYLLLRTGDTLYALKNQSSE</sequence>
<dbReference type="InterPro" id="IPR011047">
    <property type="entry name" value="Quinoprotein_ADH-like_sf"/>
</dbReference>
<dbReference type="SUPFAM" id="SSF50998">
    <property type="entry name" value="Quinoprotein alcohol dehydrogenase-like"/>
    <property type="match status" value="1"/>
</dbReference>
<dbReference type="Gene3D" id="2.130.10.10">
    <property type="entry name" value="YVTN repeat-like/Quinoprotein amine dehydrogenase"/>
    <property type="match status" value="2"/>
</dbReference>
<comment type="caution">
    <text evidence="2">The sequence shown here is derived from an EMBL/GenBank/DDBJ whole genome shotgun (WGS) entry which is preliminary data.</text>
</comment>
<dbReference type="EMBL" id="PUHY01000006">
    <property type="protein sequence ID" value="PQO36323.1"/>
    <property type="molecule type" value="Genomic_DNA"/>
</dbReference>
<evidence type="ECO:0000259" key="1">
    <source>
        <dbReference type="Pfam" id="PF13360"/>
    </source>
</evidence>
<dbReference type="InterPro" id="IPR002372">
    <property type="entry name" value="PQQ_rpt_dom"/>
</dbReference>
<dbReference type="GO" id="GO:0004674">
    <property type="term" value="F:protein serine/threonine kinase activity"/>
    <property type="evidence" value="ECO:0007669"/>
    <property type="project" value="UniProtKB-KW"/>
</dbReference>